<evidence type="ECO:0000313" key="3">
    <source>
        <dbReference type="EMBL" id="EYD78241.1"/>
    </source>
</evidence>
<dbReference type="EMBL" id="AOSK01000005">
    <property type="protein sequence ID" value="EYD78241.1"/>
    <property type="molecule type" value="Genomic_DNA"/>
</dbReference>
<keyword evidence="2" id="KW-0812">Transmembrane</keyword>
<proteinExistence type="predicted"/>
<feature type="region of interest" description="Disordered" evidence="1">
    <location>
        <begin position="1"/>
        <end position="49"/>
    </location>
</feature>
<dbReference type="AlphaFoldDB" id="A0A017HV21"/>
<sequence length="78" mass="8568">MGTERPTKRPWHPSGPRRSEPREGSRPQPDPEDEKEPPSPWGDPVPYEPEDDLALARMLGCALLIGIAGVIGLALLIF</sequence>
<feature type="compositionally biased region" description="Pro residues" evidence="1">
    <location>
        <begin position="38"/>
        <end position="47"/>
    </location>
</feature>
<evidence type="ECO:0000256" key="2">
    <source>
        <dbReference type="SAM" id="Phobius"/>
    </source>
</evidence>
<organism evidence="3 4">
    <name type="scientific">Rubellimicrobium mesophilum DSM 19309</name>
    <dbReference type="NCBI Taxonomy" id="442562"/>
    <lineage>
        <taxon>Bacteria</taxon>
        <taxon>Pseudomonadati</taxon>
        <taxon>Pseudomonadota</taxon>
        <taxon>Alphaproteobacteria</taxon>
        <taxon>Rhodobacterales</taxon>
        <taxon>Roseobacteraceae</taxon>
        <taxon>Rubellimicrobium</taxon>
    </lineage>
</organism>
<dbReference type="HOGENOM" id="CLU_2619843_0_0_5"/>
<accession>A0A017HV21</accession>
<comment type="caution">
    <text evidence="3">The sequence shown here is derived from an EMBL/GenBank/DDBJ whole genome shotgun (WGS) entry which is preliminary data.</text>
</comment>
<keyword evidence="4" id="KW-1185">Reference proteome</keyword>
<keyword evidence="2" id="KW-1133">Transmembrane helix</keyword>
<evidence type="ECO:0000313" key="4">
    <source>
        <dbReference type="Proteomes" id="UP000019666"/>
    </source>
</evidence>
<keyword evidence="2" id="KW-0472">Membrane</keyword>
<evidence type="ECO:0000256" key="1">
    <source>
        <dbReference type="SAM" id="MobiDB-lite"/>
    </source>
</evidence>
<gene>
    <name evidence="3" type="ORF">Rumeso_00070</name>
</gene>
<name>A0A017HV21_9RHOB</name>
<reference evidence="3 4" key="1">
    <citation type="submission" date="2013-02" db="EMBL/GenBank/DDBJ databases">
        <authorList>
            <person name="Fiebig A."/>
            <person name="Goeker M."/>
            <person name="Klenk H.-P.P."/>
        </authorList>
    </citation>
    <scope>NUCLEOTIDE SEQUENCE [LARGE SCALE GENOMIC DNA]</scope>
    <source>
        <strain evidence="3 4">DSM 19309</strain>
    </source>
</reference>
<protein>
    <submittedName>
        <fullName evidence="3">Uncharacterized protein</fullName>
    </submittedName>
</protein>
<feature type="transmembrane region" description="Helical" evidence="2">
    <location>
        <begin position="54"/>
        <end position="77"/>
    </location>
</feature>
<dbReference type="Proteomes" id="UP000019666">
    <property type="component" value="Unassembled WGS sequence"/>
</dbReference>